<dbReference type="Gene3D" id="3.40.50.720">
    <property type="entry name" value="NAD(P)-binding Rossmann-like Domain"/>
    <property type="match status" value="1"/>
</dbReference>
<dbReference type="EMBL" id="CP097118">
    <property type="protein sequence ID" value="USS88021.1"/>
    <property type="molecule type" value="Genomic_DNA"/>
</dbReference>
<organism evidence="1 2">
    <name type="scientific">Fructilactobacillus hinvesii</name>
    <dbReference type="NCBI Taxonomy" id="2940300"/>
    <lineage>
        <taxon>Bacteria</taxon>
        <taxon>Bacillati</taxon>
        <taxon>Bacillota</taxon>
        <taxon>Bacilli</taxon>
        <taxon>Lactobacillales</taxon>
        <taxon>Lactobacillaceae</taxon>
        <taxon>Fructilactobacillus</taxon>
    </lineage>
</organism>
<name>A0ABY5BUS6_9LACO</name>
<dbReference type="RefSeq" id="WP_252797310.1">
    <property type="nucleotide sequence ID" value="NZ_CP097118.1"/>
</dbReference>
<accession>A0ABY5BUS6</accession>
<dbReference type="InterPro" id="IPR036291">
    <property type="entry name" value="NAD(P)-bd_dom_sf"/>
</dbReference>
<evidence type="ECO:0008006" key="3">
    <source>
        <dbReference type="Google" id="ProtNLM"/>
    </source>
</evidence>
<proteinExistence type="predicted"/>
<evidence type="ECO:0000313" key="2">
    <source>
        <dbReference type="Proteomes" id="UP001057025"/>
    </source>
</evidence>
<keyword evidence="2" id="KW-1185">Reference proteome</keyword>
<sequence length="58" mass="6637">MKYAITAATGRFGQLVVNQLLDKVPFRDIVIIARNLEKAHQLFPPLFRHPNGGLQRCY</sequence>
<protein>
    <recommendedName>
        <fullName evidence="3">NAD(P)H-binding protein</fullName>
    </recommendedName>
</protein>
<evidence type="ECO:0000313" key="1">
    <source>
        <dbReference type="EMBL" id="USS88021.1"/>
    </source>
</evidence>
<reference evidence="1" key="1">
    <citation type="submission" date="2022-05" db="EMBL/GenBank/DDBJ databases">
        <authorList>
            <person name="Oliphant S.A."/>
            <person name="Watson-Haigh N.S."/>
            <person name="Sumby K.M."/>
            <person name="Gardner J.M."/>
            <person name="Jiranek V."/>
        </authorList>
    </citation>
    <scope>NUCLEOTIDE SEQUENCE</scope>
    <source>
        <strain evidence="1">KI11_C11</strain>
    </source>
</reference>
<dbReference type="Proteomes" id="UP001057025">
    <property type="component" value="Chromosome"/>
</dbReference>
<dbReference type="SUPFAM" id="SSF51735">
    <property type="entry name" value="NAD(P)-binding Rossmann-fold domains"/>
    <property type="match status" value="1"/>
</dbReference>
<gene>
    <name evidence="1" type="ORF">M3M39_00600</name>
</gene>